<protein>
    <recommendedName>
        <fullName evidence="4 5">Large ribosomal subunit protein bL36c</fullName>
    </recommendedName>
</protein>
<dbReference type="SUPFAM" id="SSF57840">
    <property type="entry name" value="Ribosomal protein L36"/>
    <property type="match status" value="1"/>
</dbReference>
<proteinExistence type="inferred from homology"/>
<keyword evidence="2 5" id="KW-0689">Ribosomal protein</keyword>
<gene>
    <name evidence="5 6" type="primary">rpl36</name>
</gene>
<dbReference type="GO" id="GO:0006412">
    <property type="term" value="P:translation"/>
    <property type="evidence" value="ECO:0007669"/>
    <property type="project" value="UniProtKB-UniRule"/>
</dbReference>
<dbReference type="InterPro" id="IPR035977">
    <property type="entry name" value="Ribosomal_bL36_sp"/>
</dbReference>
<dbReference type="EMBL" id="KX258660">
    <property type="protein sequence ID" value="APT66040.1"/>
    <property type="molecule type" value="Genomic_DNA"/>
</dbReference>
<dbReference type="GeneID" id="33944192"/>
<dbReference type="HAMAP" id="MF_00251">
    <property type="entry name" value="Ribosomal_bL36"/>
    <property type="match status" value="1"/>
</dbReference>
<evidence type="ECO:0000256" key="4">
    <source>
        <dbReference type="ARBA" id="ARBA00035240"/>
    </source>
</evidence>
<evidence type="ECO:0000256" key="2">
    <source>
        <dbReference type="ARBA" id="ARBA00022980"/>
    </source>
</evidence>
<dbReference type="InterPro" id="IPR000473">
    <property type="entry name" value="Ribosomal_bL36"/>
</dbReference>
<dbReference type="GO" id="GO:0003735">
    <property type="term" value="F:structural constituent of ribosome"/>
    <property type="evidence" value="ECO:0007669"/>
    <property type="project" value="InterPro"/>
</dbReference>
<keyword evidence="6" id="KW-0934">Plastid</keyword>
<dbReference type="RefSeq" id="YP_009424072.1">
    <property type="nucleotide sequence ID" value="NC_035807.1"/>
</dbReference>
<dbReference type="GO" id="GO:1990904">
    <property type="term" value="C:ribonucleoprotein complex"/>
    <property type="evidence" value="ECO:0007669"/>
    <property type="project" value="UniProtKB-KW"/>
</dbReference>
<name>A0A286QHH0_9MONI</name>
<keyword evidence="6" id="KW-0150">Chloroplast</keyword>
<evidence type="ECO:0000313" key="6">
    <source>
        <dbReference type="EMBL" id="APT66040.1"/>
    </source>
</evidence>
<dbReference type="GO" id="GO:0005840">
    <property type="term" value="C:ribosome"/>
    <property type="evidence" value="ECO:0007669"/>
    <property type="project" value="UniProtKB-KW"/>
</dbReference>
<dbReference type="PANTHER" id="PTHR42888">
    <property type="entry name" value="50S RIBOSOMAL PROTEIN L36, CHLOROPLASTIC"/>
    <property type="match status" value="1"/>
</dbReference>
<dbReference type="AlphaFoldDB" id="A0A286QHH0"/>
<evidence type="ECO:0000256" key="5">
    <source>
        <dbReference type="HAMAP-Rule" id="MF_00251"/>
    </source>
</evidence>
<dbReference type="Pfam" id="PF00444">
    <property type="entry name" value="Ribosomal_L36"/>
    <property type="match status" value="1"/>
</dbReference>
<dbReference type="PANTHER" id="PTHR42888:SF1">
    <property type="entry name" value="LARGE RIBOSOMAL SUBUNIT PROTEIN BL36C"/>
    <property type="match status" value="1"/>
</dbReference>
<comment type="subcellular location">
    <subcellularLocation>
        <location evidence="5">Plastid</location>
        <location evidence="5">Chloroplast</location>
    </subcellularLocation>
</comment>
<comment type="similarity">
    <text evidence="1 5">Belongs to the bacterial ribosomal protein bL36 family.</text>
</comment>
<reference evidence="6" key="1">
    <citation type="journal article" date="2017" name="Am. J. Bot.">
        <title>Plastome sequences of an ancient fern lineage reveal remarkable changes in gene content and architecture.</title>
        <authorList>
            <person name="Labiak P.H."/>
            <person name="Karol K.G."/>
        </authorList>
    </citation>
    <scope>NUCLEOTIDE SEQUENCE</scope>
</reference>
<evidence type="ECO:0000256" key="1">
    <source>
        <dbReference type="ARBA" id="ARBA00007645"/>
    </source>
</evidence>
<dbReference type="NCBIfam" id="TIGR01022">
    <property type="entry name" value="rpmJ_bact"/>
    <property type="match status" value="1"/>
</dbReference>
<organism evidence="6">
    <name type="scientific">Schizaea elegans</name>
    <dbReference type="NCBI Taxonomy" id="180990"/>
    <lineage>
        <taxon>Eukaryota</taxon>
        <taxon>Viridiplantae</taxon>
        <taxon>Streptophyta</taxon>
        <taxon>Embryophyta</taxon>
        <taxon>Tracheophyta</taxon>
        <taxon>Polypodiopsida</taxon>
        <taxon>Polypodiidae</taxon>
        <taxon>Schizaeales</taxon>
        <taxon>Schizaeaceae</taxon>
        <taxon>Schizaea</taxon>
    </lineage>
</organism>
<evidence type="ECO:0000256" key="3">
    <source>
        <dbReference type="ARBA" id="ARBA00023274"/>
    </source>
</evidence>
<geneLocation type="chloroplast" evidence="6"/>
<accession>A0A286QHH0</accession>
<dbReference type="PROSITE" id="PS00828">
    <property type="entry name" value="RIBOSOMAL_L36"/>
    <property type="match status" value="1"/>
</dbReference>
<keyword evidence="3 5" id="KW-0687">Ribonucleoprotein</keyword>
<sequence>MKIRASIRRMCENCRLIRRRRQVVVVCINPKHKQRQG</sequence>
<dbReference type="GO" id="GO:0009507">
    <property type="term" value="C:chloroplast"/>
    <property type="evidence" value="ECO:0007669"/>
    <property type="project" value="UniProtKB-SubCell"/>
</dbReference>